<reference evidence="2" key="1">
    <citation type="submission" date="2017-06" db="EMBL/GenBank/DDBJ databases">
        <title>Capnocytophaga spp. assemblies.</title>
        <authorList>
            <person name="Gulvik C.A."/>
        </authorList>
    </citation>
    <scope>NUCLEOTIDE SEQUENCE [LARGE SCALE GENOMIC DNA]</scope>
    <source>
        <strain evidence="2">H4486</strain>
    </source>
</reference>
<gene>
    <name evidence="1" type="ORF">CGC59_12075</name>
</gene>
<proteinExistence type="predicted"/>
<organism evidence="1 2">
    <name type="scientific">Capnocytophaga sputigena</name>
    <dbReference type="NCBI Taxonomy" id="1019"/>
    <lineage>
        <taxon>Bacteria</taxon>
        <taxon>Pseudomonadati</taxon>
        <taxon>Bacteroidota</taxon>
        <taxon>Flavobacteriia</taxon>
        <taxon>Flavobacteriales</taxon>
        <taxon>Flavobacteriaceae</taxon>
        <taxon>Capnocytophaga</taxon>
    </lineage>
</organism>
<name>A0A250F8L0_CAPSP</name>
<dbReference type="Proteomes" id="UP000217334">
    <property type="component" value="Chromosome"/>
</dbReference>
<evidence type="ECO:0000313" key="2">
    <source>
        <dbReference type="Proteomes" id="UP000217334"/>
    </source>
</evidence>
<sequence length="152" mass="17935">MQTDDMIITLRQKLSPKALEQAVWIETHRTCQLLEATDEELNALYQRFCFTPNYQTIATDLLNETEVKRLRSIILADAQAMGILKQNNWALFNKFMKERSPLKKFLRDYTLDELPELVRQFKSMRTKFEKAALKVGSKQWHFFFGIPEPSMN</sequence>
<accession>A0A250F8L0</accession>
<protein>
    <submittedName>
        <fullName evidence="1">Uncharacterized protein</fullName>
    </submittedName>
</protein>
<dbReference type="AlphaFoldDB" id="A0A250F8L0"/>
<dbReference type="EMBL" id="CP022383">
    <property type="protein sequence ID" value="ATA80367.1"/>
    <property type="molecule type" value="Genomic_DNA"/>
</dbReference>
<dbReference type="RefSeq" id="WP_095902116.1">
    <property type="nucleotide sequence ID" value="NZ_CP022383.1"/>
</dbReference>
<evidence type="ECO:0000313" key="1">
    <source>
        <dbReference type="EMBL" id="ATA80367.1"/>
    </source>
</evidence>